<dbReference type="InterPro" id="IPR009061">
    <property type="entry name" value="DNA-bd_dom_put_sf"/>
</dbReference>
<reference evidence="3 4" key="1">
    <citation type="submission" date="2024-09" db="EMBL/GenBank/DDBJ databases">
        <title>Draft genome sequence of Candidatus Magnetaquicoccaceae bacterium FCR-1.</title>
        <authorList>
            <person name="Shimoshige H."/>
            <person name="Shimamura S."/>
            <person name="Taoka A."/>
            <person name="Kobayashi H."/>
            <person name="Maekawa T."/>
        </authorList>
    </citation>
    <scope>NUCLEOTIDE SEQUENCE [LARGE SCALE GENOMIC DNA]</scope>
    <source>
        <strain evidence="3 4">FCR-1</strain>
    </source>
</reference>
<keyword evidence="4" id="KW-1185">Reference proteome</keyword>
<name>A0ABQ0C8Y4_9PROT</name>
<dbReference type="RefSeq" id="WP_420905034.1">
    <property type="nucleotide sequence ID" value="NZ_BAAFGK010000004.1"/>
</dbReference>
<dbReference type="InterPro" id="IPR041657">
    <property type="entry name" value="HTH_17"/>
</dbReference>
<evidence type="ECO:0000313" key="3">
    <source>
        <dbReference type="EMBL" id="GAB0057340.1"/>
    </source>
</evidence>
<comment type="caution">
    <text evidence="3">The sequence shown here is derived from an EMBL/GenBank/DDBJ whole genome shotgun (WGS) entry which is preliminary data.</text>
</comment>
<dbReference type="EMBL" id="BAAFGK010000004">
    <property type="protein sequence ID" value="GAB0057340.1"/>
    <property type="molecule type" value="Genomic_DNA"/>
</dbReference>
<dbReference type="Pfam" id="PF12728">
    <property type="entry name" value="HTH_17"/>
    <property type="match status" value="1"/>
</dbReference>
<sequence>MVDFSQLMTTEEAAAYLQLHASTLVMWRVKKTGPKFIKIGKNVRYTQAHLNEWLQSRVVDPTPKASDKPVIIIQRIKQPGRRMRDLLDEQFPNQYRVPGGRPRKKTGAAMDA</sequence>
<organism evidence="3 4">
    <name type="scientific">Candidatus Magnetaquiglobus chichijimensis</name>
    <dbReference type="NCBI Taxonomy" id="3141448"/>
    <lineage>
        <taxon>Bacteria</taxon>
        <taxon>Pseudomonadati</taxon>
        <taxon>Pseudomonadota</taxon>
        <taxon>Magnetococcia</taxon>
        <taxon>Magnetococcales</taxon>
        <taxon>Candidatus Magnetaquicoccaceae</taxon>
        <taxon>Candidatus Magnetaquiglobus</taxon>
    </lineage>
</organism>
<dbReference type="SUPFAM" id="SSF46955">
    <property type="entry name" value="Putative DNA-binding domain"/>
    <property type="match status" value="1"/>
</dbReference>
<evidence type="ECO:0000256" key="1">
    <source>
        <dbReference type="SAM" id="MobiDB-lite"/>
    </source>
</evidence>
<evidence type="ECO:0000259" key="2">
    <source>
        <dbReference type="Pfam" id="PF12728"/>
    </source>
</evidence>
<proteinExistence type="predicted"/>
<dbReference type="InterPro" id="IPR010093">
    <property type="entry name" value="SinI_DNA-bd"/>
</dbReference>
<accession>A0ABQ0C8Y4</accession>
<protein>
    <recommendedName>
        <fullName evidence="2">Helix-turn-helix domain-containing protein</fullName>
    </recommendedName>
</protein>
<gene>
    <name evidence="3" type="ORF">SIID45300_01667</name>
</gene>
<evidence type="ECO:0000313" key="4">
    <source>
        <dbReference type="Proteomes" id="UP001628193"/>
    </source>
</evidence>
<feature type="region of interest" description="Disordered" evidence="1">
    <location>
        <begin position="92"/>
        <end position="112"/>
    </location>
</feature>
<dbReference type="NCBIfam" id="TIGR01764">
    <property type="entry name" value="excise"/>
    <property type="match status" value="1"/>
</dbReference>
<dbReference type="Proteomes" id="UP001628193">
    <property type="component" value="Unassembled WGS sequence"/>
</dbReference>
<feature type="domain" description="Helix-turn-helix" evidence="2">
    <location>
        <begin position="7"/>
        <end position="57"/>
    </location>
</feature>